<dbReference type="Proteomes" id="UP000828941">
    <property type="component" value="Chromosome 8"/>
</dbReference>
<evidence type="ECO:0000313" key="1">
    <source>
        <dbReference type="EMBL" id="KAI4328605.1"/>
    </source>
</evidence>
<sequence length="336" mass="36770">MSIRSMAIYMKMSGNNLNGSLPVEVGTLQNLGVLDLPRNMLSGEIPMTLGSCVSLEELQMQDNFFVGKIPPSLISLRGVEVLDFSQNNLSGNVPQFLEDFHLLRILNLSFNNFEGMVPEKGFFKNSSAVSVIGNNIKLCSSIPELQLSKCKLKTARLTLTAKLMIAASVISVALAMSILFLLVAKKNRVKPTSISSLNSPFQASYGSLLKATDGFSSSNLIGVDSFGSVYRVILEKDGNVVAVKVLNLVNPRASKSFKAECEALSNIRHRNLVKLLVVCSSVDYQGNDFKALVYEFMVKGTLKEWLHPIISTNNKTQMSLNLLQRLNIAIDVANAM</sequence>
<gene>
    <name evidence="1" type="ORF">L6164_020943</name>
</gene>
<protein>
    <submittedName>
        <fullName evidence="1">Uncharacterized protein</fullName>
    </submittedName>
</protein>
<accession>A0ACB9MXG5</accession>
<dbReference type="EMBL" id="CM039433">
    <property type="protein sequence ID" value="KAI4328605.1"/>
    <property type="molecule type" value="Genomic_DNA"/>
</dbReference>
<comment type="caution">
    <text evidence="1">The sequence shown here is derived from an EMBL/GenBank/DDBJ whole genome shotgun (WGS) entry which is preliminary data.</text>
</comment>
<proteinExistence type="predicted"/>
<keyword evidence="2" id="KW-1185">Reference proteome</keyword>
<name>A0ACB9MXG5_BAUVA</name>
<evidence type="ECO:0000313" key="2">
    <source>
        <dbReference type="Proteomes" id="UP000828941"/>
    </source>
</evidence>
<reference evidence="1 2" key="1">
    <citation type="journal article" date="2022" name="DNA Res.">
        <title>Chromosomal-level genome assembly of the orchid tree Bauhinia variegata (Leguminosae; Cercidoideae) supports the allotetraploid origin hypothesis of Bauhinia.</title>
        <authorList>
            <person name="Zhong Y."/>
            <person name="Chen Y."/>
            <person name="Zheng D."/>
            <person name="Pang J."/>
            <person name="Liu Y."/>
            <person name="Luo S."/>
            <person name="Meng S."/>
            <person name="Qian L."/>
            <person name="Wei D."/>
            <person name="Dai S."/>
            <person name="Zhou R."/>
        </authorList>
    </citation>
    <scope>NUCLEOTIDE SEQUENCE [LARGE SCALE GENOMIC DNA]</scope>
    <source>
        <strain evidence="1">BV-YZ2020</strain>
    </source>
</reference>
<organism evidence="1 2">
    <name type="scientific">Bauhinia variegata</name>
    <name type="common">Purple orchid tree</name>
    <name type="synonym">Phanera variegata</name>
    <dbReference type="NCBI Taxonomy" id="167791"/>
    <lineage>
        <taxon>Eukaryota</taxon>
        <taxon>Viridiplantae</taxon>
        <taxon>Streptophyta</taxon>
        <taxon>Embryophyta</taxon>
        <taxon>Tracheophyta</taxon>
        <taxon>Spermatophyta</taxon>
        <taxon>Magnoliopsida</taxon>
        <taxon>eudicotyledons</taxon>
        <taxon>Gunneridae</taxon>
        <taxon>Pentapetalae</taxon>
        <taxon>rosids</taxon>
        <taxon>fabids</taxon>
        <taxon>Fabales</taxon>
        <taxon>Fabaceae</taxon>
        <taxon>Cercidoideae</taxon>
        <taxon>Cercideae</taxon>
        <taxon>Bauhiniinae</taxon>
        <taxon>Bauhinia</taxon>
    </lineage>
</organism>